<dbReference type="RefSeq" id="WP_147065026.1">
    <property type="nucleotide sequence ID" value="NZ_BAAARO010000013.1"/>
</dbReference>
<keyword evidence="1" id="KW-1133">Transmembrane helix</keyword>
<keyword evidence="3" id="KW-1185">Reference proteome</keyword>
<evidence type="ECO:0000256" key="1">
    <source>
        <dbReference type="SAM" id="Phobius"/>
    </source>
</evidence>
<feature type="transmembrane region" description="Helical" evidence="1">
    <location>
        <begin position="12"/>
        <end position="31"/>
    </location>
</feature>
<accession>A0A512CZS9</accession>
<keyword evidence="1" id="KW-0812">Transmembrane</keyword>
<dbReference type="EMBL" id="BJYX01000006">
    <property type="protein sequence ID" value="GEO29709.1"/>
    <property type="molecule type" value="Genomic_DNA"/>
</dbReference>
<dbReference type="Proteomes" id="UP000321534">
    <property type="component" value="Unassembled WGS sequence"/>
</dbReference>
<evidence type="ECO:0008006" key="4">
    <source>
        <dbReference type="Google" id="ProtNLM"/>
    </source>
</evidence>
<keyword evidence="1" id="KW-0472">Membrane</keyword>
<sequence length="106" mass="11250">MQWRGSGFVVLGWWYLVAGLAAAGVFVIAFLDVRWGGRIMAAAFFVGALIRLVARPARRAGGLNVRSRGLDVAILLALGLGVLVASATVNLRADGPDRTQVSRSSR</sequence>
<dbReference type="OrthoDB" id="4868738at2"/>
<proteinExistence type="predicted"/>
<feature type="transmembrane region" description="Helical" evidence="1">
    <location>
        <begin position="74"/>
        <end position="93"/>
    </location>
</feature>
<comment type="caution">
    <text evidence="2">The sequence shown here is derived from an EMBL/GenBank/DDBJ whole genome shotgun (WGS) entry which is preliminary data.</text>
</comment>
<name>A0A512CZS9_9MICO</name>
<evidence type="ECO:0000313" key="3">
    <source>
        <dbReference type="Proteomes" id="UP000321534"/>
    </source>
</evidence>
<dbReference type="InterPro" id="IPR021385">
    <property type="entry name" value="DUF3017"/>
</dbReference>
<protein>
    <recommendedName>
        <fullName evidence="4">DUF3017 domain-containing protein</fullName>
    </recommendedName>
</protein>
<reference evidence="2 3" key="1">
    <citation type="submission" date="2019-07" db="EMBL/GenBank/DDBJ databases">
        <title>Whole genome shotgun sequence of Terrabacter aerolatus NBRC 106305.</title>
        <authorList>
            <person name="Hosoyama A."/>
            <person name="Uohara A."/>
            <person name="Ohji S."/>
            <person name="Ichikawa N."/>
        </authorList>
    </citation>
    <scope>NUCLEOTIDE SEQUENCE [LARGE SCALE GENOMIC DNA]</scope>
    <source>
        <strain evidence="2 3">NBRC 106305</strain>
    </source>
</reference>
<gene>
    <name evidence="2" type="ORF">TAE01_15190</name>
</gene>
<dbReference type="Pfam" id="PF11222">
    <property type="entry name" value="DUF3017"/>
    <property type="match status" value="1"/>
</dbReference>
<feature type="transmembrane region" description="Helical" evidence="1">
    <location>
        <begin position="37"/>
        <end position="54"/>
    </location>
</feature>
<organism evidence="2 3">
    <name type="scientific">Terrabacter aerolatus</name>
    <dbReference type="NCBI Taxonomy" id="422442"/>
    <lineage>
        <taxon>Bacteria</taxon>
        <taxon>Bacillati</taxon>
        <taxon>Actinomycetota</taxon>
        <taxon>Actinomycetes</taxon>
        <taxon>Micrococcales</taxon>
        <taxon>Intrasporangiaceae</taxon>
        <taxon>Terrabacter</taxon>
    </lineage>
</organism>
<dbReference type="AlphaFoldDB" id="A0A512CZS9"/>
<evidence type="ECO:0000313" key="2">
    <source>
        <dbReference type="EMBL" id="GEO29709.1"/>
    </source>
</evidence>